<dbReference type="InterPro" id="IPR018333">
    <property type="entry name" value="Squalene_cyclase"/>
</dbReference>
<proteinExistence type="predicted"/>
<keyword evidence="5" id="KW-1185">Reference proteome</keyword>
<dbReference type="GO" id="GO:0016104">
    <property type="term" value="P:triterpenoid biosynthetic process"/>
    <property type="evidence" value="ECO:0007669"/>
    <property type="project" value="InterPro"/>
</dbReference>
<evidence type="ECO:0000256" key="2">
    <source>
        <dbReference type="SAM" id="Phobius"/>
    </source>
</evidence>
<feature type="transmembrane region" description="Helical" evidence="2">
    <location>
        <begin position="200"/>
        <end position="220"/>
    </location>
</feature>
<sequence length="298" mass="34223">MFLLQSLQMMCWWAENPDGDEFKHHLARIPDYLWLAEDGMKMQSFGSQLWDTTFATQAIIASNMADEYGDSFKKAHVYIKESKCLLAFSQMPTEIVGEKADNESLYDAVNVLLFLQSPESGGFAIWEPPVPLIAFQMLNPSEVFADIMVEMEHVDCTASIIHALLLFKRLHPTHREKEIEISVAKAIGFLERRQWPNGSWYGYWGICFIYGTFFVLQGLVSAGKTYSNSQAERDPTPLHRAAKLLINAQMEDGDFPQQEITGVVMKNCMQHYAQYRNIFLMWALGEYCKRVKFQMGKK</sequence>
<accession>A0A7J7GZF5</accession>
<protein>
    <recommendedName>
        <fullName evidence="3">Squalene cyclase C-terminal domain-containing protein</fullName>
    </recommendedName>
</protein>
<keyword evidence="2" id="KW-1133">Transmembrane helix</keyword>
<evidence type="ECO:0000256" key="1">
    <source>
        <dbReference type="ARBA" id="ARBA00022737"/>
    </source>
</evidence>
<dbReference type="PANTHER" id="PTHR11764">
    <property type="entry name" value="TERPENE CYCLASE/MUTASE FAMILY MEMBER"/>
    <property type="match status" value="1"/>
</dbReference>
<dbReference type="Pfam" id="PF13243">
    <property type="entry name" value="SQHop_cyclase_C"/>
    <property type="match status" value="1"/>
</dbReference>
<comment type="caution">
    <text evidence="4">The sequence shown here is derived from an EMBL/GenBank/DDBJ whole genome shotgun (WGS) entry which is preliminary data.</text>
</comment>
<name>A0A7J7GZF5_CAMSI</name>
<evidence type="ECO:0000313" key="4">
    <source>
        <dbReference type="EMBL" id="KAF5944808.1"/>
    </source>
</evidence>
<keyword evidence="2" id="KW-0472">Membrane</keyword>
<dbReference type="InterPro" id="IPR008930">
    <property type="entry name" value="Terpenoid_cyclase/PrenylTrfase"/>
</dbReference>
<dbReference type="SUPFAM" id="SSF48239">
    <property type="entry name" value="Terpenoid cyclases/Protein prenyltransferases"/>
    <property type="match status" value="1"/>
</dbReference>
<keyword evidence="2" id="KW-0812">Transmembrane</keyword>
<reference evidence="4 5" key="2">
    <citation type="submission" date="2020-07" db="EMBL/GenBank/DDBJ databases">
        <title>Genome assembly of wild tea tree DASZ reveals pedigree and selection history of tea varieties.</title>
        <authorList>
            <person name="Zhang W."/>
        </authorList>
    </citation>
    <scope>NUCLEOTIDE SEQUENCE [LARGE SCALE GENOMIC DNA]</scope>
    <source>
        <strain evidence="5">cv. G240</strain>
        <tissue evidence="4">Leaf</tissue>
    </source>
</reference>
<dbReference type="PANTHER" id="PTHR11764:SF65">
    <property type="entry name" value="TERPENE CYCLASE_MUTASE FAMILY MEMBER"/>
    <property type="match status" value="1"/>
</dbReference>
<keyword evidence="1" id="KW-0677">Repeat</keyword>
<dbReference type="GO" id="GO:0005811">
    <property type="term" value="C:lipid droplet"/>
    <property type="evidence" value="ECO:0007669"/>
    <property type="project" value="InterPro"/>
</dbReference>
<evidence type="ECO:0000259" key="3">
    <source>
        <dbReference type="Pfam" id="PF13243"/>
    </source>
</evidence>
<dbReference type="Proteomes" id="UP000593564">
    <property type="component" value="Unassembled WGS sequence"/>
</dbReference>
<dbReference type="Gene3D" id="1.50.10.20">
    <property type="match status" value="2"/>
</dbReference>
<dbReference type="GO" id="GO:0042300">
    <property type="term" value="F:beta-amyrin synthase activity"/>
    <property type="evidence" value="ECO:0007669"/>
    <property type="project" value="TreeGrafter"/>
</dbReference>
<dbReference type="InterPro" id="IPR032696">
    <property type="entry name" value="SQ_cyclase_C"/>
</dbReference>
<feature type="domain" description="Squalene cyclase C-terminal" evidence="3">
    <location>
        <begin position="96"/>
        <end position="228"/>
    </location>
</feature>
<organism evidence="4 5">
    <name type="scientific">Camellia sinensis</name>
    <name type="common">Tea plant</name>
    <name type="synonym">Thea sinensis</name>
    <dbReference type="NCBI Taxonomy" id="4442"/>
    <lineage>
        <taxon>Eukaryota</taxon>
        <taxon>Viridiplantae</taxon>
        <taxon>Streptophyta</taxon>
        <taxon>Embryophyta</taxon>
        <taxon>Tracheophyta</taxon>
        <taxon>Spermatophyta</taxon>
        <taxon>Magnoliopsida</taxon>
        <taxon>eudicotyledons</taxon>
        <taxon>Gunneridae</taxon>
        <taxon>Pentapetalae</taxon>
        <taxon>asterids</taxon>
        <taxon>Ericales</taxon>
        <taxon>Theaceae</taxon>
        <taxon>Camellia</taxon>
    </lineage>
</organism>
<dbReference type="AlphaFoldDB" id="A0A7J7GZF5"/>
<gene>
    <name evidence="4" type="ORF">HYC85_018885</name>
</gene>
<evidence type="ECO:0000313" key="5">
    <source>
        <dbReference type="Proteomes" id="UP000593564"/>
    </source>
</evidence>
<reference evidence="5" key="1">
    <citation type="journal article" date="2020" name="Nat. Commun.">
        <title>Genome assembly of wild tea tree DASZ reveals pedigree and selection history of tea varieties.</title>
        <authorList>
            <person name="Zhang W."/>
            <person name="Zhang Y."/>
            <person name="Qiu H."/>
            <person name="Guo Y."/>
            <person name="Wan H."/>
            <person name="Zhang X."/>
            <person name="Scossa F."/>
            <person name="Alseekh S."/>
            <person name="Zhang Q."/>
            <person name="Wang P."/>
            <person name="Xu L."/>
            <person name="Schmidt M.H."/>
            <person name="Jia X."/>
            <person name="Li D."/>
            <person name="Zhu A."/>
            <person name="Guo F."/>
            <person name="Chen W."/>
            <person name="Ni D."/>
            <person name="Usadel B."/>
            <person name="Fernie A.R."/>
            <person name="Wen W."/>
        </authorList>
    </citation>
    <scope>NUCLEOTIDE SEQUENCE [LARGE SCALE GENOMIC DNA]</scope>
    <source>
        <strain evidence="5">cv. G240</strain>
    </source>
</reference>
<dbReference type="EMBL" id="JACBKZ010000008">
    <property type="protein sequence ID" value="KAF5944808.1"/>
    <property type="molecule type" value="Genomic_DNA"/>
</dbReference>